<proteinExistence type="predicted"/>
<feature type="region of interest" description="Disordered" evidence="1">
    <location>
        <begin position="372"/>
        <end position="398"/>
    </location>
</feature>
<organism evidence="2 3">
    <name type="scientific">Phyllosticta capitalensis</name>
    <dbReference type="NCBI Taxonomy" id="121624"/>
    <lineage>
        <taxon>Eukaryota</taxon>
        <taxon>Fungi</taxon>
        <taxon>Dikarya</taxon>
        <taxon>Ascomycota</taxon>
        <taxon>Pezizomycotina</taxon>
        <taxon>Dothideomycetes</taxon>
        <taxon>Dothideomycetes incertae sedis</taxon>
        <taxon>Botryosphaeriales</taxon>
        <taxon>Phyllostictaceae</taxon>
        <taxon>Phyllosticta</taxon>
    </lineage>
</organism>
<evidence type="ECO:0000313" key="3">
    <source>
        <dbReference type="Proteomes" id="UP001492380"/>
    </source>
</evidence>
<name>A0ABR1YCI4_9PEZI</name>
<sequence>MLNSGPSGTKAEVAQTVQCASRRVCLFGRRARIHNTTRAVHFARHSTFCSTTMPGDQVSPPNNSRAADEITATMHVDPPEHPGRKIAPELSPLGLSERERSSLLRGPTLRVDVEVETTDGERSMWTVGTFPRAMLSQFSSVIARFVAKNPFATDIAFVSDVNPTALAYVIDWMMEICTISKVNLLPMTMDLHKDLDVYFVVRSLHIDDAEKTVGDGLIFFIKGCAWDLDAYATMVNKLPLKSRVMDQLLLTTLYLCHEDMLPGFDKIRAILKPLPKVRDRMRVLDLSIEDPVEEDNDVSEMDAQAAYSVGDVRQMDAQAQYSVGVKDEMDHQPQYSVGVKDEMDLQPQYSVGKKEEMHEPVEKQAEMDVDVAKPGPKMGYFRPQSRMPGSFGMMRNGL</sequence>
<evidence type="ECO:0000256" key="1">
    <source>
        <dbReference type="SAM" id="MobiDB-lite"/>
    </source>
</evidence>
<dbReference type="Proteomes" id="UP001492380">
    <property type="component" value="Unassembled WGS sequence"/>
</dbReference>
<gene>
    <name evidence="2" type="ORF">HDK90DRAFT_95231</name>
</gene>
<reference evidence="2 3" key="1">
    <citation type="submission" date="2024-04" db="EMBL/GenBank/DDBJ databases">
        <title>Phyllosticta paracitricarpa is synonymous to the EU quarantine fungus P. citricarpa based on phylogenomic analyses.</title>
        <authorList>
            <consortium name="Lawrence Berkeley National Laboratory"/>
            <person name="Van Ingen-Buijs V.A."/>
            <person name="Van Westerhoven A.C."/>
            <person name="Haridas S."/>
            <person name="Skiadas P."/>
            <person name="Martin F."/>
            <person name="Groenewald J.Z."/>
            <person name="Crous P.W."/>
            <person name="Seidl M.F."/>
        </authorList>
    </citation>
    <scope>NUCLEOTIDE SEQUENCE [LARGE SCALE GENOMIC DNA]</scope>
    <source>
        <strain evidence="2 3">CBS 123374</strain>
    </source>
</reference>
<comment type="caution">
    <text evidence="2">The sequence shown here is derived from an EMBL/GenBank/DDBJ whole genome shotgun (WGS) entry which is preliminary data.</text>
</comment>
<keyword evidence="3" id="KW-1185">Reference proteome</keyword>
<accession>A0ABR1YCI4</accession>
<dbReference type="EMBL" id="JBBWRZ010000012">
    <property type="protein sequence ID" value="KAK8224909.1"/>
    <property type="molecule type" value="Genomic_DNA"/>
</dbReference>
<protein>
    <submittedName>
        <fullName evidence="2">Uncharacterized protein</fullName>
    </submittedName>
</protein>
<evidence type="ECO:0000313" key="2">
    <source>
        <dbReference type="EMBL" id="KAK8224909.1"/>
    </source>
</evidence>